<dbReference type="AlphaFoldDB" id="A0A1C6U843"/>
<gene>
    <name evidence="1" type="ORF">GA0070603_0927</name>
</gene>
<keyword evidence="2" id="KW-1185">Reference proteome</keyword>
<protein>
    <recommendedName>
        <fullName evidence="3">E9imm peptide</fullName>
    </recommendedName>
</protein>
<accession>A0A1C6U843</accession>
<dbReference type="EMBL" id="FMIB01000002">
    <property type="protein sequence ID" value="SCL50187.1"/>
    <property type="molecule type" value="Genomic_DNA"/>
</dbReference>
<reference evidence="2" key="1">
    <citation type="submission" date="2016-06" db="EMBL/GenBank/DDBJ databases">
        <authorList>
            <person name="Varghese N."/>
            <person name="Submissions Spin"/>
        </authorList>
    </citation>
    <scope>NUCLEOTIDE SEQUENCE [LARGE SCALE GENOMIC DNA]</scope>
    <source>
        <strain evidence="2">DSM 44151</strain>
    </source>
</reference>
<proteinExistence type="predicted"/>
<name>A0A1C6U843_9ACTN</name>
<evidence type="ECO:0000313" key="2">
    <source>
        <dbReference type="Proteomes" id="UP000198605"/>
    </source>
</evidence>
<dbReference type="STRING" id="47854.GA0070603_0927"/>
<evidence type="ECO:0000313" key="1">
    <source>
        <dbReference type="EMBL" id="SCL50187.1"/>
    </source>
</evidence>
<organism evidence="1 2">
    <name type="scientific">Micromonospora chersina</name>
    <dbReference type="NCBI Taxonomy" id="47854"/>
    <lineage>
        <taxon>Bacteria</taxon>
        <taxon>Bacillati</taxon>
        <taxon>Actinomycetota</taxon>
        <taxon>Actinomycetes</taxon>
        <taxon>Micromonosporales</taxon>
        <taxon>Micromonosporaceae</taxon>
        <taxon>Micromonospora</taxon>
    </lineage>
</organism>
<evidence type="ECO:0008006" key="3">
    <source>
        <dbReference type="Google" id="ProtNLM"/>
    </source>
</evidence>
<sequence>MAVELDGPARSRALALVRELRDPALPDEEAGARVDELERILCCPHVLSLMFFTEPGLSDEEVIEEALKYQPFAP</sequence>
<dbReference type="Proteomes" id="UP000198605">
    <property type="component" value="Unassembled WGS sequence"/>
</dbReference>